<dbReference type="PANTHER" id="PTHR46190:SF1">
    <property type="entry name" value="SI:CH211-201H21.5"/>
    <property type="match status" value="1"/>
</dbReference>
<dbReference type="Proteomes" id="UP001432322">
    <property type="component" value="Unassembled WGS sequence"/>
</dbReference>
<organism evidence="4 5">
    <name type="scientific">Pristionchus fissidentatus</name>
    <dbReference type="NCBI Taxonomy" id="1538716"/>
    <lineage>
        <taxon>Eukaryota</taxon>
        <taxon>Metazoa</taxon>
        <taxon>Ecdysozoa</taxon>
        <taxon>Nematoda</taxon>
        <taxon>Chromadorea</taxon>
        <taxon>Rhabditida</taxon>
        <taxon>Rhabditina</taxon>
        <taxon>Diplogasteromorpha</taxon>
        <taxon>Diplogasteroidea</taxon>
        <taxon>Neodiplogasteridae</taxon>
        <taxon>Pristionchus</taxon>
    </lineage>
</organism>
<comment type="caution">
    <text evidence="4">The sequence shown here is derived from an EMBL/GenBank/DDBJ whole genome shotgun (WGS) entry which is preliminary data.</text>
</comment>
<evidence type="ECO:0000256" key="1">
    <source>
        <dbReference type="ARBA" id="ARBA00009176"/>
    </source>
</evidence>
<feature type="non-terminal residue" evidence="4">
    <location>
        <position position="1"/>
    </location>
</feature>
<name>A0AAV5V510_9BILA</name>
<accession>A0AAV5V510</accession>
<dbReference type="InterPro" id="IPR036452">
    <property type="entry name" value="Ribo_hydro-like"/>
</dbReference>
<evidence type="ECO:0000256" key="2">
    <source>
        <dbReference type="SAM" id="SignalP"/>
    </source>
</evidence>
<keyword evidence="5" id="KW-1185">Reference proteome</keyword>
<dbReference type="Pfam" id="PF01156">
    <property type="entry name" value="IU_nuc_hydro"/>
    <property type="match status" value="1"/>
</dbReference>
<dbReference type="InterPro" id="IPR052775">
    <property type="entry name" value="IUN_hydrolase"/>
</dbReference>
<evidence type="ECO:0000313" key="5">
    <source>
        <dbReference type="Proteomes" id="UP001432322"/>
    </source>
</evidence>
<proteinExistence type="inferred from homology"/>
<gene>
    <name evidence="4" type="ORF">PFISCL1PPCAC_4257</name>
</gene>
<protein>
    <recommendedName>
        <fullName evidence="3">Inosine/uridine-preferring nucleoside hydrolase domain-containing protein</fullName>
    </recommendedName>
</protein>
<dbReference type="Gene3D" id="3.90.245.10">
    <property type="entry name" value="Ribonucleoside hydrolase-like"/>
    <property type="match status" value="1"/>
</dbReference>
<keyword evidence="2" id="KW-0732">Signal</keyword>
<dbReference type="InterPro" id="IPR001910">
    <property type="entry name" value="Inosine/uridine_hydrolase_dom"/>
</dbReference>
<feature type="chain" id="PRO_5043316179" description="Inosine/uridine-preferring nucleoside hydrolase domain-containing protein" evidence="2">
    <location>
        <begin position="23"/>
        <end position="386"/>
    </location>
</feature>
<evidence type="ECO:0000313" key="4">
    <source>
        <dbReference type="EMBL" id="GMT12960.1"/>
    </source>
</evidence>
<reference evidence="4" key="1">
    <citation type="submission" date="2023-10" db="EMBL/GenBank/DDBJ databases">
        <title>Genome assembly of Pristionchus species.</title>
        <authorList>
            <person name="Yoshida K."/>
            <person name="Sommer R.J."/>
        </authorList>
    </citation>
    <scope>NUCLEOTIDE SEQUENCE</scope>
    <source>
        <strain evidence="4">RS5133</strain>
    </source>
</reference>
<evidence type="ECO:0000259" key="3">
    <source>
        <dbReference type="Pfam" id="PF01156"/>
    </source>
</evidence>
<dbReference type="PANTHER" id="PTHR46190">
    <property type="entry name" value="SI:CH211-201H21.5-RELATED"/>
    <property type="match status" value="1"/>
</dbReference>
<dbReference type="SUPFAM" id="SSF53590">
    <property type="entry name" value="Nucleoside hydrolase"/>
    <property type="match status" value="1"/>
</dbReference>
<dbReference type="AlphaFoldDB" id="A0AAV5V510"/>
<sequence>SNRKETMIRYVILLASTVLPSGISIAPDLNYSNPSNDTPTVTMTKRKLIIDTDGVSDDIRAISLAMQHPDVEIIAFTTTHGCVSATQAAANVARAQRANGIEKKIPIYKGASSQLIKNDVTNELASDESFFFGKDGLGDQPKAFPEVLESDFSCWESEHAAQALIRLTKEHKDVTLVAIGPLTNLALALKLDDNFKSQPARVVIMGGNYYGMGNVNSQTSAEFNFHGDPEAASIVLAEIGSPITVVPWEAFALDGKKHEKEVDFHAHLSFGTPLADFFSTATSVSRKMMAKANRQYAYCDEIAVMTAIAPEKVIKESERLRVKVELAGKFTRGQVMVDWLAHRWEHDANNERGVDRTRRLITFVTAYDVQYVDSLIRETVLKSRKQ</sequence>
<comment type="similarity">
    <text evidence="1">Belongs to the IUNH family.</text>
</comment>
<feature type="signal peptide" evidence="2">
    <location>
        <begin position="1"/>
        <end position="22"/>
    </location>
</feature>
<dbReference type="GO" id="GO:0016799">
    <property type="term" value="F:hydrolase activity, hydrolyzing N-glycosyl compounds"/>
    <property type="evidence" value="ECO:0007669"/>
    <property type="project" value="InterPro"/>
</dbReference>
<dbReference type="EMBL" id="BTSY01000002">
    <property type="protein sequence ID" value="GMT12960.1"/>
    <property type="molecule type" value="Genomic_DNA"/>
</dbReference>
<feature type="domain" description="Inosine/uridine-preferring nucleoside hydrolase" evidence="3">
    <location>
        <begin position="48"/>
        <end position="349"/>
    </location>
</feature>